<comment type="caution">
    <text evidence="1">The sequence shown here is derived from an EMBL/GenBank/DDBJ whole genome shotgun (WGS) entry which is preliminary data.</text>
</comment>
<reference evidence="1 2" key="1">
    <citation type="journal article" date="2016" name="Nat. Commun.">
        <title>Thousands of microbial genomes shed light on interconnected biogeochemical processes in an aquifer system.</title>
        <authorList>
            <person name="Anantharaman K."/>
            <person name="Brown C.T."/>
            <person name="Hug L.A."/>
            <person name="Sharon I."/>
            <person name="Castelle C.J."/>
            <person name="Probst A.J."/>
            <person name="Thomas B.C."/>
            <person name="Singh A."/>
            <person name="Wilkins M.J."/>
            <person name="Karaoz U."/>
            <person name="Brodie E.L."/>
            <person name="Williams K.H."/>
            <person name="Hubbard S.S."/>
            <person name="Banfield J.F."/>
        </authorList>
    </citation>
    <scope>NUCLEOTIDE SEQUENCE [LARGE SCALE GENOMIC DNA]</scope>
</reference>
<accession>A0A1G2P7V0</accession>
<evidence type="ECO:0000313" key="2">
    <source>
        <dbReference type="Proteomes" id="UP000176355"/>
    </source>
</evidence>
<sequence length="91" mass="10387">MNTETAERVAQRALKLIRDGHHYRFAVVRAVYETGAADDDYWKVLSALRILVKKDHALRFVARKMARAMDKPGEPKEFQTCFPVGSLHATD</sequence>
<dbReference type="STRING" id="1802333.A3G03_02425"/>
<dbReference type="AlphaFoldDB" id="A0A1G2P7V0"/>
<gene>
    <name evidence="1" type="ORF">A3G03_02425</name>
</gene>
<dbReference type="Proteomes" id="UP000176355">
    <property type="component" value="Unassembled WGS sequence"/>
</dbReference>
<name>A0A1G2P7V0_9BACT</name>
<proteinExistence type="predicted"/>
<dbReference type="EMBL" id="MHSL01000002">
    <property type="protein sequence ID" value="OHA44434.1"/>
    <property type="molecule type" value="Genomic_DNA"/>
</dbReference>
<protein>
    <submittedName>
        <fullName evidence="1">Uncharacterized protein</fullName>
    </submittedName>
</protein>
<organism evidence="1 2">
    <name type="scientific">Candidatus Taylorbacteria bacterium RIFCSPLOWO2_12_FULL_44_15c</name>
    <dbReference type="NCBI Taxonomy" id="1802333"/>
    <lineage>
        <taxon>Bacteria</taxon>
        <taxon>Candidatus Tayloriibacteriota</taxon>
    </lineage>
</organism>
<evidence type="ECO:0000313" key="1">
    <source>
        <dbReference type="EMBL" id="OHA44434.1"/>
    </source>
</evidence>